<dbReference type="CDD" id="cd02440">
    <property type="entry name" value="AdoMet_MTases"/>
    <property type="match status" value="1"/>
</dbReference>
<dbReference type="STRING" id="105984.A0A427Y5N4"/>
<evidence type="ECO:0000313" key="4">
    <source>
        <dbReference type="Proteomes" id="UP000279236"/>
    </source>
</evidence>
<dbReference type="AlphaFoldDB" id="A0A427Y5N4"/>
<dbReference type="InterPro" id="IPR029063">
    <property type="entry name" value="SAM-dependent_MTases_sf"/>
</dbReference>
<proteinExistence type="predicted"/>
<reference evidence="3 4" key="1">
    <citation type="submission" date="2018-11" db="EMBL/GenBank/DDBJ databases">
        <title>Genome sequence of Apiotrichum porosum DSM 27194.</title>
        <authorList>
            <person name="Aliyu H."/>
            <person name="Gorte O."/>
            <person name="Ochsenreither K."/>
        </authorList>
    </citation>
    <scope>NUCLEOTIDE SEQUENCE [LARGE SCALE GENOMIC DNA]</scope>
    <source>
        <strain evidence="3 4">DSM 27194</strain>
    </source>
</reference>
<keyword evidence="1" id="KW-0808">Transferase</keyword>
<evidence type="ECO:0008006" key="5">
    <source>
        <dbReference type="Google" id="ProtNLM"/>
    </source>
</evidence>
<comment type="caution">
    <text evidence="3">The sequence shown here is derived from an EMBL/GenBank/DDBJ whole genome shotgun (WGS) entry which is preliminary data.</text>
</comment>
<protein>
    <recommendedName>
        <fullName evidence="5">Methyltransferase type 11 domain-containing protein</fullName>
    </recommendedName>
</protein>
<evidence type="ECO:0000256" key="1">
    <source>
        <dbReference type="ARBA" id="ARBA00022679"/>
    </source>
</evidence>
<evidence type="ECO:0000313" key="3">
    <source>
        <dbReference type="EMBL" id="RSH86403.1"/>
    </source>
</evidence>
<feature type="compositionally biased region" description="Low complexity" evidence="2">
    <location>
        <begin position="113"/>
        <end position="125"/>
    </location>
</feature>
<dbReference type="Proteomes" id="UP000279236">
    <property type="component" value="Unassembled WGS sequence"/>
</dbReference>
<dbReference type="SUPFAM" id="SSF53335">
    <property type="entry name" value="S-adenosyl-L-methionine-dependent methyltransferases"/>
    <property type="match status" value="1"/>
</dbReference>
<dbReference type="OrthoDB" id="3647at2759"/>
<sequence>MSDDAWNGEEYISRPNVRQAAGINAATIIRAIAAAGDNTPPTEIDLLEVGAGVGVVTPYFKDFKSVYAIEPSPSMASVLSTQVDQLPNVKWAIHELTPDSAAQFQSGQPLPSPTAAEPERAQPAPRTHWDVAISTLVVHHVYDFRTFFPGVLDVLQPGGLFVVLEFAPGPDGEDLSAKHHVIEDKDNVPVYNGDDKVISGKEFRATWSRDQLEQLLQRYGFVETGGMEGSTIPAFTKNSCPTQVVWGRKPRA</sequence>
<gene>
    <name evidence="3" type="ORF">EHS24_004653</name>
</gene>
<accession>A0A427Y5N4</accession>
<name>A0A427Y5N4_9TREE</name>
<evidence type="ECO:0000256" key="2">
    <source>
        <dbReference type="SAM" id="MobiDB-lite"/>
    </source>
</evidence>
<dbReference type="GO" id="GO:0016740">
    <property type="term" value="F:transferase activity"/>
    <property type="evidence" value="ECO:0007669"/>
    <property type="project" value="UniProtKB-KW"/>
</dbReference>
<dbReference type="EMBL" id="RSCE01000002">
    <property type="protein sequence ID" value="RSH86403.1"/>
    <property type="molecule type" value="Genomic_DNA"/>
</dbReference>
<keyword evidence="4" id="KW-1185">Reference proteome</keyword>
<dbReference type="Gene3D" id="3.40.50.150">
    <property type="entry name" value="Vaccinia Virus protein VP39"/>
    <property type="match status" value="1"/>
</dbReference>
<dbReference type="PANTHER" id="PTHR43861:SF3">
    <property type="entry name" value="PUTATIVE (AFU_ORTHOLOGUE AFUA_2G14390)-RELATED"/>
    <property type="match status" value="1"/>
</dbReference>
<organism evidence="3 4">
    <name type="scientific">Apiotrichum porosum</name>
    <dbReference type="NCBI Taxonomy" id="105984"/>
    <lineage>
        <taxon>Eukaryota</taxon>
        <taxon>Fungi</taxon>
        <taxon>Dikarya</taxon>
        <taxon>Basidiomycota</taxon>
        <taxon>Agaricomycotina</taxon>
        <taxon>Tremellomycetes</taxon>
        <taxon>Trichosporonales</taxon>
        <taxon>Trichosporonaceae</taxon>
        <taxon>Apiotrichum</taxon>
    </lineage>
</organism>
<dbReference type="GeneID" id="39589196"/>
<feature type="region of interest" description="Disordered" evidence="2">
    <location>
        <begin position="102"/>
        <end position="125"/>
    </location>
</feature>
<dbReference type="RefSeq" id="XP_028479188.1">
    <property type="nucleotide sequence ID" value="XM_028620216.1"/>
</dbReference>
<dbReference type="PANTHER" id="PTHR43861">
    <property type="entry name" value="TRANS-ACONITATE 2-METHYLTRANSFERASE-RELATED"/>
    <property type="match status" value="1"/>
</dbReference>
<dbReference type="Pfam" id="PF13489">
    <property type="entry name" value="Methyltransf_23"/>
    <property type="match status" value="1"/>
</dbReference>